<protein>
    <submittedName>
        <fullName evidence="1">Uncharacterized protein</fullName>
    </submittedName>
</protein>
<dbReference type="EnsemblPlants" id="ORUFI07G07750.1">
    <property type="protein sequence ID" value="ORUFI07G07750.1"/>
    <property type="gene ID" value="ORUFI07G07750"/>
</dbReference>
<proteinExistence type="predicted"/>
<reference evidence="2" key="1">
    <citation type="submission" date="2013-06" db="EMBL/GenBank/DDBJ databases">
        <authorList>
            <person name="Zhao Q."/>
        </authorList>
    </citation>
    <scope>NUCLEOTIDE SEQUENCE</scope>
    <source>
        <strain evidence="2">cv. W1943</strain>
    </source>
</reference>
<name>A0A0E0Q5S5_ORYRU</name>
<keyword evidence="2" id="KW-1185">Reference proteome</keyword>
<evidence type="ECO:0000313" key="1">
    <source>
        <dbReference type="EnsemblPlants" id="ORUFI07G07750.1"/>
    </source>
</evidence>
<accession>A0A0E0Q5S5</accession>
<evidence type="ECO:0000313" key="2">
    <source>
        <dbReference type="Proteomes" id="UP000008022"/>
    </source>
</evidence>
<dbReference type="Proteomes" id="UP000008022">
    <property type="component" value="Unassembled WGS sequence"/>
</dbReference>
<organism evidence="1 2">
    <name type="scientific">Oryza rufipogon</name>
    <name type="common">Brownbeard rice</name>
    <name type="synonym">Asian wild rice</name>
    <dbReference type="NCBI Taxonomy" id="4529"/>
    <lineage>
        <taxon>Eukaryota</taxon>
        <taxon>Viridiplantae</taxon>
        <taxon>Streptophyta</taxon>
        <taxon>Embryophyta</taxon>
        <taxon>Tracheophyta</taxon>
        <taxon>Spermatophyta</taxon>
        <taxon>Magnoliopsida</taxon>
        <taxon>Liliopsida</taxon>
        <taxon>Poales</taxon>
        <taxon>Poaceae</taxon>
        <taxon>BOP clade</taxon>
        <taxon>Oryzoideae</taxon>
        <taxon>Oryzeae</taxon>
        <taxon>Oryzinae</taxon>
        <taxon>Oryza</taxon>
    </lineage>
</organism>
<dbReference type="Gramene" id="ORUFI07G07750.1">
    <property type="protein sequence ID" value="ORUFI07G07750.1"/>
    <property type="gene ID" value="ORUFI07G07750"/>
</dbReference>
<dbReference type="AlphaFoldDB" id="A0A0E0Q5S5"/>
<reference evidence="1" key="2">
    <citation type="submission" date="2015-06" db="UniProtKB">
        <authorList>
            <consortium name="EnsemblPlants"/>
        </authorList>
    </citation>
    <scope>IDENTIFICATION</scope>
</reference>
<dbReference type="HOGENOM" id="CLU_1962962_0_0_1"/>
<sequence length="128" mass="14219">MTSIGDHSLFLGAKDFPAFRPNCDCLSKYLSSSACSNEIESNIVCGVPTGSSANSFCIDSTGFCLSGAKALRKPLCSSMFRRMWPNTFIYPLSLYRRQLPLELEFRVESLSLEFYQIGPKVLKPGTEE</sequence>